<dbReference type="OrthoDB" id="2019803at2759"/>
<keyword evidence="2" id="KW-0479">Metal-binding</keyword>
<dbReference type="Gramene" id="TraesCS1D02G454400.1">
    <property type="protein sequence ID" value="TraesCS1D02G454400.1"/>
    <property type="gene ID" value="TraesCS1D02G454400"/>
</dbReference>
<gene>
    <name evidence="5" type="primary">LOC123183440</name>
</gene>
<evidence type="ECO:0000313" key="5">
    <source>
        <dbReference type="EnsemblPlants" id="TraesCS1D02G454400.1"/>
    </source>
</evidence>
<reference evidence="5" key="1">
    <citation type="submission" date="2018-08" db="EMBL/GenBank/DDBJ databases">
        <authorList>
            <person name="Rossello M."/>
        </authorList>
    </citation>
    <scope>NUCLEOTIDE SEQUENCE [LARGE SCALE GENOMIC DNA]</scope>
    <source>
        <strain evidence="5">cv. Chinese Spring</strain>
    </source>
</reference>
<dbReference type="GO" id="GO:0008270">
    <property type="term" value="F:zinc ion binding"/>
    <property type="evidence" value="ECO:0007669"/>
    <property type="project" value="UniProtKB-KW"/>
</dbReference>
<feature type="compositionally biased region" description="Basic and acidic residues" evidence="3">
    <location>
        <begin position="114"/>
        <end position="129"/>
    </location>
</feature>
<feature type="compositionally biased region" description="Basic and acidic residues" evidence="3">
    <location>
        <begin position="136"/>
        <end position="147"/>
    </location>
</feature>
<protein>
    <recommendedName>
        <fullName evidence="4">C2H2-type domain-containing protein</fullName>
    </recommendedName>
</protein>
<dbReference type="Gramene" id="TraesCLE_scaffold_116448_01G000100.1">
    <property type="protein sequence ID" value="TraesCLE_scaffold_116448_01G000100.1"/>
    <property type="gene ID" value="TraesCLE_scaffold_116448_01G000100"/>
</dbReference>
<dbReference type="EnsemblPlants" id="TraesCS1D02G454400.1">
    <property type="protein sequence ID" value="TraesCS1D02G454400.1"/>
    <property type="gene ID" value="TraesCS1D02G454400"/>
</dbReference>
<evidence type="ECO:0000259" key="4">
    <source>
        <dbReference type="PROSITE" id="PS50157"/>
    </source>
</evidence>
<keyword evidence="2" id="KW-0862">Zinc</keyword>
<dbReference type="Gramene" id="TraesROB_scaffold_078673_01G000200.1">
    <property type="protein sequence ID" value="TraesROB_scaffold_078673_01G000200.1"/>
    <property type="gene ID" value="TraesROB_scaffold_078673_01G000200"/>
</dbReference>
<evidence type="ECO:0000256" key="2">
    <source>
        <dbReference type="PROSITE-ProRule" id="PRU00042"/>
    </source>
</evidence>
<feature type="domain" description="C2H2-type" evidence="4">
    <location>
        <begin position="271"/>
        <end position="297"/>
    </location>
</feature>
<feature type="compositionally biased region" description="Acidic residues" evidence="3">
    <location>
        <begin position="148"/>
        <end position="166"/>
    </location>
</feature>
<dbReference type="PaxDb" id="4565-Traes_1DL_63D5C4C8E.2"/>
<evidence type="ECO:0000256" key="3">
    <source>
        <dbReference type="SAM" id="MobiDB-lite"/>
    </source>
</evidence>
<keyword evidence="2" id="KW-0863">Zinc-finger</keyword>
<accession>A0A3B6A459</accession>
<sequence length="297" mass="32203">MFVKIGDQKLAIGTLSTDKFPQIQFDLVFEKEFELSHNSKTSSVFFSGYKDESEEEEEEKIIPALTKENGMHISPLLLVRASLIHLHTSFRWNIRWNGEMTLVNAFVVPFQGKPEAKEQKKQVKIDTAAHSKSKAAAKDVGKSKKDDDSDDDDDSDEDDSEDDSGDDGALIPMEDDSDDSEDGDDSSDDSEDSSDEEEEETPKKPETGKKRAAGSVLKTPVTDKKAKIATPSGQKTGDKKGAVHVATPHPAKKAGKTPATSEKSPKSGGSVACKSCSKTFNSEGALASHSKAKHEAK</sequence>
<comment type="similarity">
    <text evidence="1">Belongs to the histone deacetylase HD2 family.</text>
</comment>
<dbReference type="PROSITE" id="PS50157">
    <property type="entry name" value="ZINC_FINGER_C2H2_2"/>
    <property type="match status" value="1"/>
</dbReference>
<keyword evidence="6" id="KW-1185">Reference proteome</keyword>
<dbReference type="InterPro" id="IPR013087">
    <property type="entry name" value="Znf_C2H2_type"/>
</dbReference>
<dbReference type="AlphaFoldDB" id="A0A3B6A459"/>
<dbReference type="Gene3D" id="2.60.120.340">
    <property type="entry name" value="Nucleoplasmin core domain"/>
    <property type="match status" value="1"/>
</dbReference>
<dbReference type="Pfam" id="PF17800">
    <property type="entry name" value="NPL"/>
    <property type="match status" value="1"/>
</dbReference>
<proteinExistence type="inferred from homology"/>
<dbReference type="Gramene" id="TraesJUL1D03G00581110.2">
    <property type="protein sequence ID" value="TraesJUL1D03G00581110.2"/>
    <property type="gene ID" value="TraesJUL1D03G00581110"/>
</dbReference>
<dbReference type="PROSITE" id="PS00028">
    <property type="entry name" value="ZINC_FINGER_C2H2_1"/>
    <property type="match status" value="1"/>
</dbReference>
<dbReference type="InterPro" id="IPR041232">
    <property type="entry name" value="NPL"/>
</dbReference>
<evidence type="ECO:0000313" key="6">
    <source>
        <dbReference type="Proteomes" id="UP000019116"/>
    </source>
</evidence>
<dbReference type="Gramene" id="TraesRN1D0101111600.1">
    <property type="protein sequence ID" value="TraesRN1D0101111600.1"/>
    <property type="gene ID" value="TraesRN1D0101111600"/>
</dbReference>
<name>A0A3B6A459_WHEAT</name>
<evidence type="ECO:0000256" key="1">
    <source>
        <dbReference type="ARBA" id="ARBA00006673"/>
    </source>
</evidence>
<dbReference type="Gramene" id="TraesCS1D03G1047300.1">
    <property type="protein sequence ID" value="TraesCS1D03G1047300.1.CDS"/>
    <property type="gene ID" value="TraesCS1D03G1047300"/>
</dbReference>
<dbReference type="Proteomes" id="UP000019116">
    <property type="component" value="Chromosome 1D"/>
</dbReference>
<reference evidence="5" key="2">
    <citation type="submission" date="2018-10" db="UniProtKB">
        <authorList>
            <consortium name="EnsemblPlants"/>
        </authorList>
    </citation>
    <scope>IDENTIFICATION</scope>
</reference>
<dbReference type="SMR" id="A0A3B6A459"/>
<organism evidence="5">
    <name type="scientific">Triticum aestivum</name>
    <name type="common">Wheat</name>
    <dbReference type="NCBI Taxonomy" id="4565"/>
    <lineage>
        <taxon>Eukaryota</taxon>
        <taxon>Viridiplantae</taxon>
        <taxon>Streptophyta</taxon>
        <taxon>Embryophyta</taxon>
        <taxon>Tracheophyta</taxon>
        <taxon>Spermatophyta</taxon>
        <taxon>Magnoliopsida</taxon>
        <taxon>Liliopsida</taxon>
        <taxon>Poales</taxon>
        <taxon>Poaceae</taxon>
        <taxon>BOP clade</taxon>
        <taxon>Pooideae</taxon>
        <taxon>Triticodae</taxon>
        <taxon>Triticeae</taxon>
        <taxon>Triticinae</taxon>
        <taxon>Triticum</taxon>
    </lineage>
</organism>
<feature type="compositionally biased region" description="Acidic residues" evidence="3">
    <location>
        <begin position="173"/>
        <end position="200"/>
    </location>
</feature>
<dbReference type="Gramene" id="TraesWEE_scaffold_083460_01G000200.1">
    <property type="protein sequence ID" value="TraesWEE_scaffold_083460_01G000200.1"/>
    <property type="gene ID" value="TraesWEE_scaffold_083460_01G000200"/>
</dbReference>
<feature type="region of interest" description="Disordered" evidence="3">
    <location>
        <begin position="114"/>
        <end position="274"/>
    </location>
</feature>